<evidence type="ECO:0000256" key="1">
    <source>
        <dbReference type="ARBA" id="ARBA00022729"/>
    </source>
</evidence>
<evidence type="ECO:0000256" key="2">
    <source>
        <dbReference type="ARBA" id="ARBA00023284"/>
    </source>
</evidence>
<dbReference type="InterPro" id="IPR036249">
    <property type="entry name" value="Thioredoxin-like_sf"/>
</dbReference>
<comment type="caution">
    <text evidence="4">The sequence shown here is derived from an EMBL/GenBank/DDBJ whole genome shotgun (WGS) entry which is preliminary data.</text>
</comment>
<dbReference type="Proteomes" id="UP000282985">
    <property type="component" value="Unassembled WGS sequence"/>
</dbReference>
<evidence type="ECO:0000313" key="4">
    <source>
        <dbReference type="EMBL" id="RUT79403.1"/>
    </source>
</evidence>
<reference evidence="4 5" key="1">
    <citation type="submission" date="2018-11" db="EMBL/GenBank/DDBJ databases">
        <title>Parancylomarina longa gen. nov., sp. nov., isolated from sediments of southern Okinawa.</title>
        <authorList>
            <person name="Fu T."/>
        </authorList>
    </citation>
    <scope>NUCLEOTIDE SEQUENCE [LARGE SCALE GENOMIC DNA]</scope>
    <source>
        <strain evidence="4 5">T3-2 S1-C</strain>
    </source>
</reference>
<keyword evidence="5" id="KW-1185">Reference proteome</keyword>
<evidence type="ECO:0000313" key="5">
    <source>
        <dbReference type="Proteomes" id="UP000282985"/>
    </source>
</evidence>
<organism evidence="4 5">
    <name type="scientific">Ancylomarina longa</name>
    <dbReference type="NCBI Taxonomy" id="2487017"/>
    <lineage>
        <taxon>Bacteria</taxon>
        <taxon>Pseudomonadati</taxon>
        <taxon>Bacteroidota</taxon>
        <taxon>Bacteroidia</taxon>
        <taxon>Marinilabiliales</taxon>
        <taxon>Marinifilaceae</taxon>
        <taxon>Ancylomarina</taxon>
    </lineage>
</organism>
<name>A0A434AXW9_9BACT</name>
<dbReference type="PANTHER" id="PTHR15337">
    <property type="entry name" value="ANTERIOR GRADIENT PROTEIN-RELATED"/>
    <property type="match status" value="1"/>
</dbReference>
<dbReference type="RefSeq" id="WP_127342696.1">
    <property type="nucleotide sequence ID" value="NZ_RJJX01000003.1"/>
</dbReference>
<keyword evidence="2" id="KW-0676">Redox-active center</keyword>
<dbReference type="Gene3D" id="3.40.30.10">
    <property type="entry name" value="Glutaredoxin"/>
    <property type="match status" value="1"/>
</dbReference>
<dbReference type="PROSITE" id="PS51352">
    <property type="entry name" value="THIOREDOXIN_2"/>
    <property type="match status" value="1"/>
</dbReference>
<dbReference type="PANTHER" id="PTHR15337:SF11">
    <property type="entry name" value="THIOREDOXIN DOMAIN-CONTAINING PROTEIN"/>
    <property type="match status" value="1"/>
</dbReference>
<protein>
    <submittedName>
        <fullName evidence="4">DUF255 domain-containing protein</fullName>
    </submittedName>
</protein>
<dbReference type="OrthoDB" id="1099736at2"/>
<proteinExistence type="predicted"/>
<feature type="domain" description="Thioredoxin" evidence="3">
    <location>
        <begin position="13"/>
        <end position="146"/>
    </location>
</feature>
<dbReference type="EMBL" id="RJJX01000003">
    <property type="protein sequence ID" value="RUT79403.1"/>
    <property type="molecule type" value="Genomic_DNA"/>
</dbReference>
<gene>
    <name evidence="4" type="ORF">DLK05_04070</name>
</gene>
<dbReference type="InterPro" id="IPR017937">
    <property type="entry name" value="Thioredoxin_CS"/>
</dbReference>
<sequence>MKKLAILAAGIILLIFVAAKYADKESDTAGNSGITFFTGSWEQAVELAKQENKPIFLDISTSWCGYCRRMKANVFTDADVAAFYNASFINVSLDAEHGEGSVLAGKYRVSAYPSFLFFNSDGSFSSQTAGYRNSDNFLELGKRNKK</sequence>
<keyword evidence="1" id="KW-0732">Signal</keyword>
<dbReference type="AlphaFoldDB" id="A0A434AXW9"/>
<dbReference type="InterPro" id="IPR051099">
    <property type="entry name" value="AGR/TXD"/>
</dbReference>
<dbReference type="Pfam" id="PF13899">
    <property type="entry name" value="Thioredoxin_7"/>
    <property type="match status" value="1"/>
</dbReference>
<dbReference type="PROSITE" id="PS00194">
    <property type="entry name" value="THIOREDOXIN_1"/>
    <property type="match status" value="1"/>
</dbReference>
<accession>A0A434AXW9</accession>
<evidence type="ECO:0000259" key="3">
    <source>
        <dbReference type="PROSITE" id="PS51352"/>
    </source>
</evidence>
<dbReference type="InterPro" id="IPR013766">
    <property type="entry name" value="Thioredoxin_domain"/>
</dbReference>
<dbReference type="SUPFAM" id="SSF52833">
    <property type="entry name" value="Thioredoxin-like"/>
    <property type="match status" value="1"/>
</dbReference>